<evidence type="ECO:0000256" key="2">
    <source>
        <dbReference type="ARBA" id="ARBA00005912"/>
    </source>
</evidence>
<dbReference type="SUPFAM" id="SSF55194">
    <property type="entry name" value="Ribosome recycling factor, RRF"/>
    <property type="match status" value="1"/>
</dbReference>
<feature type="signal peptide" evidence="5">
    <location>
        <begin position="1"/>
        <end position="21"/>
    </location>
</feature>
<keyword evidence="8" id="KW-1185">Reference proteome</keyword>
<dbReference type="OrthoDB" id="407355at2759"/>
<dbReference type="InterPro" id="IPR023584">
    <property type="entry name" value="Ribosome_recyc_fac_dom"/>
</dbReference>
<evidence type="ECO:0000256" key="1">
    <source>
        <dbReference type="ARBA" id="ARBA00004496"/>
    </source>
</evidence>
<dbReference type="PANTHER" id="PTHR20982">
    <property type="entry name" value="RIBOSOME RECYCLING FACTOR"/>
    <property type="match status" value="1"/>
</dbReference>
<reference evidence="7" key="1">
    <citation type="submission" date="2021-05" db="EMBL/GenBank/DDBJ databases">
        <title>The genome of the haptophyte Pavlova lutheri (Diacronema luteri, Pavlovales) - a model for lipid biosynthesis in eukaryotic algae.</title>
        <authorList>
            <person name="Hulatt C.J."/>
            <person name="Posewitz M.C."/>
        </authorList>
    </citation>
    <scope>NUCLEOTIDE SEQUENCE</scope>
    <source>
        <strain evidence="7">NIVA-4/92</strain>
    </source>
</reference>
<keyword evidence="5" id="KW-0732">Signal</keyword>
<comment type="subcellular location">
    <subcellularLocation>
        <location evidence="1">Cytoplasm</location>
    </subcellularLocation>
</comment>
<name>A0A8J6C6S7_DIALT</name>
<feature type="chain" id="PRO_5035284833" description="Ribosome recycling factor domain-containing protein" evidence="5">
    <location>
        <begin position="22"/>
        <end position="236"/>
    </location>
</feature>
<feature type="domain" description="Ribosome recycling factor" evidence="6">
    <location>
        <begin position="72"/>
        <end position="234"/>
    </location>
</feature>
<dbReference type="Proteomes" id="UP000751190">
    <property type="component" value="Unassembled WGS sequence"/>
</dbReference>
<accession>A0A8J6C6S7</accession>
<keyword evidence="3" id="KW-0963">Cytoplasm</keyword>
<evidence type="ECO:0000313" key="8">
    <source>
        <dbReference type="Proteomes" id="UP000751190"/>
    </source>
</evidence>
<comment type="similarity">
    <text evidence="2">Belongs to the RRF family.</text>
</comment>
<proteinExistence type="inferred from homology"/>
<dbReference type="Pfam" id="PF01765">
    <property type="entry name" value="RRF"/>
    <property type="match status" value="1"/>
</dbReference>
<dbReference type="InterPro" id="IPR036191">
    <property type="entry name" value="RRF_sf"/>
</dbReference>
<evidence type="ECO:0000256" key="4">
    <source>
        <dbReference type="ARBA" id="ARBA00022917"/>
    </source>
</evidence>
<evidence type="ECO:0000256" key="5">
    <source>
        <dbReference type="SAM" id="SignalP"/>
    </source>
</evidence>
<gene>
    <name evidence="7" type="ORF">KFE25_000005</name>
</gene>
<evidence type="ECO:0000259" key="6">
    <source>
        <dbReference type="Pfam" id="PF01765"/>
    </source>
</evidence>
<evidence type="ECO:0000256" key="3">
    <source>
        <dbReference type="ARBA" id="ARBA00022490"/>
    </source>
</evidence>
<dbReference type="FunFam" id="3.30.1360.40:FF:000001">
    <property type="entry name" value="Ribosome-recycling factor"/>
    <property type="match status" value="1"/>
</dbReference>
<dbReference type="PANTHER" id="PTHR20982:SF3">
    <property type="entry name" value="MITOCHONDRIAL RIBOSOME RECYCLING FACTOR PSEUDO 1"/>
    <property type="match status" value="1"/>
</dbReference>
<dbReference type="NCBIfam" id="TIGR00496">
    <property type="entry name" value="frr"/>
    <property type="match status" value="1"/>
</dbReference>
<dbReference type="EMBL" id="JAGTXO010000014">
    <property type="protein sequence ID" value="KAG8463837.1"/>
    <property type="molecule type" value="Genomic_DNA"/>
</dbReference>
<dbReference type="GO" id="GO:0006412">
    <property type="term" value="P:translation"/>
    <property type="evidence" value="ECO:0007669"/>
    <property type="project" value="UniProtKB-KW"/>
</dbReference>
<dbReference type="FunFam" id="1.10.132.20:FF:000001">
    <property type="entry name" value="Ribosome-recycling factor"/>
    <property type="match status" value="1"/>
</dbReference>
<dbReference type="AlphaFoldDB" id="A0A8J6C6S7"/>
<dbReference type="CDD" id="cd00520">
    <property type="entry name" value="RRF"/>
    <property type="match status" value="1"/>
</dbReference>
<dbReference type="OMA" id="YVPIPKV"/>
<protein>
    <recommendedName>
        <fullName evidence="6">Ribosome recycling factor domain-containing protein</fullName>
    </recommendedName>
</protein>
<dbReference type="HAMAP" id="MF_00040">
    <property type="entry name" value="RRF"/>
    <property type="match status" value="1"/>
</dbReference>
<comment type="caution">
    <text evidence="7">The sequence shown here is derived from an EMBL/GenBank/DDBJ whole genome shotgun (WGS) entry which is preliminary data.</text>
</comment>
<keyword evidence="4" id="KW-0648">Protein biosynthesis</keyword>
<dbReference type="GO" id="GO:0005739">
    <property type="term" value="C:mitochondrion"/>
    <property type="evidence" value="ECO:0007669"/>
    <property type="project" value="TreeGrafter"/>
</dbReference>
<dbReference type="InterPro" id="IPR002661">
    <property type="entry name" value="Ribosome_recyc_fac"/>
</dbReference>
<dbReference type="Gene3D" id="3.30.1360.40">
    <property type="match status" value="1"/>
</dbReference>
<sequence>MMAIVTLLIAPLAFSNGPARAVPRSRVPFSVCAARVSARPAYAVSMGPPTVKSVQKDVDDRMAKTIQALSISLATIRTGRANPAMLDRVSVEYFGALTPLNQMASVGTPTAQQLVIDPYDKSAIKDIERAITESDLGMMPSSDGNVIRLNVPPLTEDRRKEFAKQCKAFGEDAKVALRNIRRDAMESIKKMEKAAESPLGKDESADAQDNVDKAVKKFTKQIDETVAVKEKEIMKV</sequence>
<evidence type="ECO:0000313" key="7">
    <source>
        <dbReference type="EMBL" id="KAG8463837.1"/>
    </source>
</evidence>
<dbReference type="GO" id="GO:0043023">
    <property type="term" value="F:ribosomal large subunit binding"/>
    <property type="evidence" value="ECO:0007669"/>
    <property type="project" value="TreeGrafter"/>
</dbReference>
<organism evidence="7 8">
    <name type="scientific">Diacronema lutheri</name>
    <name type="common">Unicellular marine alga</name>
    <name type="synonym">Monochrysis lutheri</name>
    <dbReference type="NCBI Taxonomy" id="2081491"/>
    <lineage>
        <taxon>Eukaryota</taxon>
        <taxon>Haptista</taxon>
        <taxon>Haptophyta</taxon>
        <taxon>Pavlovophyceae</taxon>
        <taxon>Pavlovales</taxon>
        <taxon>Pavlovaceae</taxon>
        <taxon>Diacronema</taxon>
    </lineage>
</organism>
<dbReference type="Gene3D" id="1.10.132.20">
    <property type="entry name" value="Ribosome-recycling factor"/>
    <property type="match status" value="1"/>
</dbReference>